<name>A0ACC5RDE3_9HYPH</name>
<accession>A0ACC5RDE3</accession>
<organism evidence="1 2">
    <name type="scientific">Taklimakanibacter albus</name>
    <dbReference type="NCBI Taxonomy" id="2800327"/>
    <lineage>
        <taxon>Bacteria</taxon>
        <taxon>Pseudomonadati</taxon>
        <taxon>Pseudomonadota</taxon>
        <taxon>Alphaproteobacteria</taxon>
        <taxon>Hyphomicrobiales</taxon>
        <taxon>Aestuariivirgaceae</taxon>
        <taxon>Taklimakanibacter</taxon>
    </lineage>
</organism>
<gene>
    <name evidence="1" type="ORF">JHL16_28875</name>
</gene>
<dbReference type="Proteomes" id="UP000616151">
    <property type="component" value="Unassembled WGS sequence"/>
</dbReference>
<reference evidence="1" key="1">
    <citation type="submission" date="2021-01" db="EMBL/GenBank/DDBJ databases">
        <authorList>
            <person name="Sun Q."/>
        </authorList>
    </citation>
    <scope>NUCLEOTIDE SEQUENCE</scope>
    <source>
        <strain evidence="1">YIM B02566</strain>
    </source>
</reference>
<evidence type="ECO:0000313" key="2">
    <source>
        <dbReference type="Proteomes" id="UP000616151"/>
    </source>
</evidence>
<comment type="caution">
    <text evidence="1">The sequence shown here is derived from an EMBL/GenBank/DDBJ whole genome shotgun (WGS) entry which is preliminary data.</text>
</comment>
<sequence>MTETRKLVAILAADVVGYSRLTSVDEDRTLARLRALRSDLIDPTITVHMGRVIKRTGDGALVEFRSVVDAVRCATEVQNAMVERNAGLPPDRRIEFRIGIHLGDVVEESDGDLMGEGVNIAARLEGVAQPGAICLSEDAYRQVKSRLDLKINDLGEVRLKNIIEPMRVYSLHVGIPADVKPASVPQATVAEAPAPGLALPDRPSIAVLPFQNMSDDPSQEHLADGVVEDILTALARLRWLFVIARNSSFTYKGRSVDVKQVGRELGVRYVLEGSVRRSGNRVRITGQLIDSATGTHLWADRFDGAIEDIFDLQDQVTSRVLGAIAPKLQQAEIERAAHKPPQNLDAWESFIRGLHLFSQHSDASTRKAIDMLDHAIELDPDYARAHGLRAVCLAWRVFQGWENRDTAFAAATDSVHRAFASDSDEPWAFIAQAFVSLGKRDDQAAVAALTEAVNASPNFAFAHALLGAVHAFGGRPAQAIECIERGARLSPRDIFAEEYQLFYSFAHFQAGRYAEAAAAAERAIQLRPEHPALYIMAASSYGQAGEIGKSKDMLVQLSNLVPTISAAAIAETFPYTRQDDRDRLVAGLRAGGLAG</sequence>
<keyword evidence="2" id="KW-1185">Reference proteome</keyword>
<dbReference type="EMBL" id="JAENHL010000008">
    <property type="protein sequence ID" value="MBK1870413.1"/>
    <property type="molecule type" value="Genomic_DNA"/>
</dbReference>
<proteinExistence type="predicted"/>
<protein>
    <submittedName>
        <fullName evidence="1">Adenylate/guanylate cyclase domain-containing protein</fullName>
    </submittedName>
</protein>
<evidence type="ECO:0000313" key="1">
    <source>
        <dbReference type="EMBL" id="MBK1870413.1"/>
    </source>
</evidence>